<sequence length="234" mass="26267">MPSDVAPSPKRHKPSNTNYPIQIPNLYCPSYPFADDELDITVDDWYTNTKFRWHSEMDDQYRRIDTDPEDAQHRIYHAAAMANYYIKRHCQLNGVSPLPETGPYEDHASDDGYLGQLPKDLMAEFKNYFASHPFRPQAEAMGNAANIAVSTIPTDASNIVYEGLQDRELGRVAVTTETITALPAGHQTELPVNEEMYQYRQSRGEPLHTQATRGSEPPMLAGPLLGPTVFSAPV</sequence>
<evidence type="ECO:0000256" key="1">
    <source>
        <dbReference type="SAM" id="MobiDB-lite"/>
    </source>
</evidence>
<dbReference type="Proteomes" id="UP001222932">
    <property type="component" value="Unassembled WGS sequence"/>
</dbReference>
<keyword evidence="3" id="KW-1185">Reference proteome</keyword>
<accession>A0AAD3U093</accession>
<gene>
    <name evidence="2" type="ORF">CspeluHIS016_0902650</name>
</gene>
<evidence type="ECO:0000313" key="3">
    <source>
        <dbReference type="Proteomes" id="UP001222932"/>
    </source>
</evidence>
<dbReference type="EMBL" id="BTCM01000009">
    <property type="protein sequence ID" value="GMK60048.1"/>
    <property type="molecule type" value="Genomic_DNA"/>
</dbReference>
<dbReference type="AlphaFoldDB" id="A0AAD3U093"/>
<comment type="caution">
    <text evidence="2">The sequence shown here is derived from an EMBL/GenBank/DDBJ whole genome shotgun (WGS) entry which is preliminary data.</text>
</comment>
<reference evidence="2" key="1">
    <citation type="journal article" date="2023" name="BMC Genomics">
        <title>Chromosome-level genome assemblies of Cutaneotrichosporon spp. (Trichosporonales, Basidiomycota) reveal imbalanced evolution between nucleotide sequences and chromosome synteny.</title>
        <authorList>
            <person name="Kobayashi Y."/>
            <person name="Kayamori A."/>
            <person name="Aoki K."/>
            <person name="Shiwa Y."/>
            <person name="Matsutani M."/>
            <person name="Fujita N."/>
            <person name="Sugita T."/>
            <person name="Iwasaki W."/>
            <person name="Tanaka N."/>
            <person name="Takashima M."/>
        </authorList>
    </citation>
    <scope>NUCLEOTIDE SEQUENCE</scope>
    <source>
        <strain evidence="2">HIS016</strain>
    </source>
</reference>
<reference evidence="2" key="2">
    <citation type="submission" date="2023-06" db="EMBL/GenBank/DDBJ databases">
        <authorList>
            <person name="Kobayashi Y."/>
            <person name="Kayamori A."/>
            <person name="Aoki K."/>
            <person name="Shiwa Y."/>
            <person name="Fujita N."/>
            <person name="Sugita T."/>
            <person name="Iwasaki W."/>
            <person name="Tanaka N."/>
            <person name="Takashima M."/>
        </authorList>
    </citation>
    <scope>NUCLEOTIDE SEQUENCE</scope>
    <source>
        <strain evidence="2">HIS016</strain>
    </source>
</reference>
<proteinExistence type="predicted"/>
<organism evidence="2 3">
    <name type="scientific">Cutaneotrichosporon spelunceum</name>
    <dbReference type="NCBI Taxonomy" id="1672016"/>
    <lineage>
        <taxon>Eukaryota</taxon>
        <taxon>Fungi</taxon>
        <taxon>Dikarya</taxon>
        <taxon>Basidiomycota</taxon>
        <taxon>Agaricomycotina</taxon>
        <taxon>Tremellomycetes</taxon>
        <taxon>Trichosporonales</taxon>
        <taxon>Trichosporonaceae</taxon>
        <taxon>Cutaneotrichosporon</taxon>
    </lineage>
</organism>
<feature type="region of interest" description="Disordered" evidence="1">
    <location>
        <begin position="202"/>
        <end position="224"/>
    </location>
</feature>
<protein>
    <submittedName>
        <fullName evidence="2">Uncharacterized protein</fullName>
    </submittedName>
</protein>
<evidence type="ECO:0000313" key="2">
    <source>
        <dbReference type="EMBL" id="GMK60048.1"/>
    </source>
</evidence>
<name>A0AAD3U093_9TREE</name>